<protein>
    <submittedName>
        <fullName evidence="1">Uncharacterized protein</fullName>
    </submittedName>
</protein>
<name>A0A1J5SJB4_9ZZZZ</name>
<dbReference type="AlphaFoldDB" id="A0A1J5SJB4"/>
<reference evidence="1" key="1">
    <citation type="submission" date="2016-10" db="EMBL/GenBank/DDBJ databases">
        <title>Sequence of Gallionella enrichment culture.</title>
        <authorList>
            <person name="Poehlein A."/>
            <person name="Muehling M."/>
            <person name="Daniel R."/>
        </authorList>
    </citation>
    <scope>NUCLEOTIDE SEQUENCE</scope>
</reference>
<proteinExistence type="predicted"/>
<gene>
    <name evidence="1" type="ORF">GALL_93080</name>
</gene>
<accession>A0A1J5SJB4</accession>
<sequence>MNKEAITSIIENALRSGDKTPGIFDLAKIMAIKAEIQSCTTVNAVLGLIDEHRDLISKAFGLSEDAIEETVQKIRAIEG</sequence>
<organism evidence="1">
    <name type="scientific">mine drainage metagenome</name>
    <dbReference type="NCBI Taxonomy" id="410659"/>
    <lineage>
        <taxon>unclassified sequences</taxon>
        <taxon>metagenomes</taxon>
        <taxon>ecological metagenomes</taxon>
    </lineage>
</organism>
<dbReference type="EMBL" id="MLJW01000031">
    <property type="protein sequence ID" value="OIR08514.1"/>
    <property type="molecule type" value="Genomic_DNA"/>
</dbReference>
<evidence type="ECO:0000313" key="1">
    <source>
        <dbReference type="EMBL" id="OIR08514.1"/>
    </source>
</evidence>
<comment type="caution">
    <text evidence="1">The sequence shown here is derived from an EMBL/GenBank/DDBJ whole genome shotgun (WGS) entry which is preliminary data.</text>
</comment>